<evidence type="ECO:0000313" key="2">
    <source>
        <dbReference type="EMBL" id="GIX74942.1"/>
    </source>
</evidence>
<comment type="caution">
    <text evidence="2">The sequence shown here is derived from an EMBL/GenBank/DDBJ whole genome shotgun (WGS) entry which is preliminary data.</text>
</comment>
<accession>A0AAV4MRF8</accession>
<proteinExistence type="predicted"/>
<gene>
    <name evidence="2" type="ORF">CDAR_569201</name>
</gene>
<name>A0AAV4MRF8_9ARAC</name>
<feature type="compositionally biased region" description="Polar residues" evidence="1">
    <location>
        <begin position="1"/>
        <end position="11"/>
    </location>
</feature>
<evidence type="ECO:0000313" key="3">
    <source>
        <dbReference type="Proteomes" id="UP001054837"/>
    </source>
</evidence>
<dbReference type="Proteomes" id="UP001054837">
    <property type="component" value="Unassembled WGS sequence"/>
</dbReference>
<sequence>MAFHHNSSMIQSAPALTGTGKRAKGWRSGSESINPNESILHHSLELHLWSITESTTLSFGPNNCLYSNGKASASSCRARLTNGHPQINPSLSCGLGGHYSGSLWTADRWPAGDIDRHAFCPTRHPYPFSGML</sequence>
<keyword evidence="3" id="KW-1185">Reference proteome</keyword>
<evidence type="ECO:0000256" key="1">
    <source>
        <dbReference type="SAM" id="MobiDB-lite"/>
    </source>
</evidence>
<dbReference type="AlphaFoldDB" id="A0AAV4MRF8"/>
<organism evidence="2 3">
    <name type="scientific">Caerostris darwini</name>
    <dbReference type="NCBI Taxonomy" id="1538125"/>
    <lineage>
        <taxon>Eukaryota</taxon>
        <taxon>Metazoa</taxon>
        <taxon>Ecdysozoa</taxon>
        <taxon>Arthropoda</taxon>
        <taxon>Chelicerata</taxon>
        <taxon>Arachnida</taxon>
        <taxon>Araneae</taxon>
        <taxon>Araneomorphae</taxon>
        <taxon>Entelegynae</taxon>
        <taxon>Araneoidea</taxon>
        <taxon>Araneidae</taxon>
        <taxon>Caerostris</taxon>
    </lineage>
</organism>
<reference evidence="2 3" key="1">
    <citation type="submission" date="2021-06" db="EMBL/GenBank/DDBJ databases">
        <title>Caerostris darwini draft genome.</title>
        <authorList>
            <person name="Kono N."/>
            <person name="Arakawa K."/>
        </authorList>
    </citation>
    <scope>NUCLEOTIDE SEQUENCE [LARGE SCALE GENOMIC DNA]</scope>
</reference>
<feature type="region of interest" description="Disordered" evidence="1">
    <location>
        <begin position="1"/>
        <end position="31"/>
    </location>
</feature>
<protein>
    <submittedName>
        <fullName evidence="2">Uncharacterized protein</fullName>
    </submittedName>
</protein>
<dbReference type="EMBL" id="BPLQ01000782">
    <property type="protein sequence ID" value="GIX74942.1"/>
    <property type="molecule type" value="Genomic_DNA"/>
</dbReference>